<dbReference type="GO" id="GO:0030976">
    <property type="term" value="F:thiamine pyrophosphate binding"/>
    <property type="evidence" value="ECO:0007669"/>
    <property type="project" value="TreeGrafter"/>
</dbReference>
<dbReference type="Gene3D" id="3.40.190.10">
    <property type="entry name" value="Periplasmic binding protein-like II"/>
    <property type="match status" value="2"/>
</dbReference>
<dbReference type="InterPro" id="IPR006311">
    <property type="entry name" value="TAT_signal"/>
</dbReference>
<dbReference type="CDD" id="cd13544">
    <property type="entry name" value="PBP2_Fbp_like_1"/>
    <property type="match status" value="1"/>
</dbReference>
<evidence type="ECO:0000313" key="3">
    <source>
        <dbReference type="Proteomes" id="UP000005947"/>
    </source>
</evidence>
<protein>
    <submittedName>
        <fullName evidence="2">Tat pathway signal sequence domain protein</fullName>
    </submittedName>
</protein>
<keyword evidence="3" id="KW-1185">Reference proteome</keyword>
<dbReference type="GO" id="GO:0030975">
    <property type="term" value="F:thiamine binding"/>
    <property type="evidence" value="ECO:0007669"/>
    <property type="project" value="TreeGrafter"/>
</dbReference>
<reference evidence="2 3" key="1">
    <citation type="submission" date="2011-02" db="EMBL/GenBank/DDBJ databases">
        <authorList>
            <person name="Muzny D."/>
            <person name="Qin X."/>
            <person name="Buhay C."/>
            <person name="Dugan-Rocha S."/>
            <person name="Ding Y."/>
            <person name="Chen G."/>
            <person name="Hawes A."/>
            <person name="Holder M."/>
            <person name="Jhangiani S."/>
            <person name="Johnson A."/>
            <person name="Khan Z."/>
            <person name="Li Z."/>
            <person name="Liu W."/>
            <person name="Liu X."/>
            <person name="Perez L."/>
            <person name="Shen H."/>
            <person name="Wang Q."/>
            <person name="Watt J."/>
            <person name="Xi L."/>
            <person name="Xin Y."/>
            <person name="Zhou J."/>
            <person name="Deng J."/>
            <person name="Jiang H."/>
            <person name="Liu Y."/>
            <person name="Qu J."/>
            <person name="Song X.-Z."/>
            <person name="Zhang L."/>
            <person name="Villasana D."/>
            <person name="Johnson A."/>
            <person name="Liu J."/>
            <person name="Liyanage D."/>
            <person name="Lorensuhewa L."/>
            <person name="Robinson T."/>
            <person name="Song A."/>
            <person name="Song B.-B."/>
            <person name="Dinh H."/>
            <person name="Thornton R."/>
            <person name="Coyle M."/>
            <person name="Francisco L."/>
            <person name="Jackson L."/>
            <person name="Javaid M."/>
            <person name="Korchina V."/>
            <person name="Kovar C."/>
            <person name="Mata R."/>
            <person name="Mathew T."/>
            <person name="Ngo R."/>
            <person name="Nguyen L."/>
            <person name="Nguyen N."/>
            <person name="Okwuonu G."/>
            <person name="Ongeri F."/>
            <person name="Pham C."/>
            <person name="Simmons D."/>
            <person name="Wilczek-Boney K."/>
            <person name="Hale W."/>
            <person name="Jakkamsetti A."/>
            <person name="Pham P."/>
            <person name="Ruth R."/>
            <person name="San Lucas F."/>
            <person name="Warren J."/>
            <person name="Zhang J."/>
            <person name="Zhao Z."/>
            <person name="Zhou C."/>
            <person name="Zhu D."/>
            <person name="Lee S."/>
            <person name="Bess C."/>
            <person name="Blankenburg K."/>
            <person name="Forbes L."/>
            <person name="Fu Q."/>
            <person name="Gubbala S."/>
            <person name="Hirani K."/>
            <person name="Jayaseelan J.C."/>
            <person name="Lara F."/>
            <person name="Munidasa M."/>
            <person name="Palculict T."/>
            <person name="Patil S."/>
            <person name="Pu L.-L."/>
            <person name="Saada N."/>
            <person name="Tang L."/>
            <person name="Weissenberger G."/>
            <person name="Zhu Y."/>
            <person name="Hemphill L."/>
            <person name="Shang Y."/>
            <person name="Youmans B."/>
            <person name="Ayvaz T."/>
            <person name="Ross M."/>
            <person name="Santibanez J."/>
            <person name="Aqrawi P."/>
            <person name="Gross S."/>
            <person name="Joshi V."/>
            <person name="Fowler G."/>
            <person name="Nazareth L."/>
            <person name="Reid J."/>
            <person name="Worley K."/>
            <person name="Petrosino J."/>
            <person name="Highlander S."/>
            <person name="Gibbs R."/>
        </authorList>
    </citation>
    <scope>NUCLEOTIDE SEQUENCE [LARGE SCALE GENOMIC DNA]</scope>
    <source>
        <strain evidence="2 3">DSM 15829</strain>
    </source>
</reference>
<dbReference type="PANTHER" id="PTHR30006:SF2">
    <property type="entry name" value="ABC TRANSPORTER SUBSTRATE-BINDING PROTEIN"/>
    <property type="match status" value="1"/>
</dbReference>
<dbReference type="Pfam" id="PF13343">
    <property type="entry name" value="SBP_bac_6"/>
    <property type="match status" value="1"/>
</dbReference>
<gene>
    <name evidence="2" type="ORF">HMPREF0091_10808</name>
</gene>
<dbReference type="GO" id="GO:0030288">
    <property type="term" value="C:outer membrane-bounded periplasmic space"/>
    <property type="evidence" value="ECO:0007669"/>
    <property type="project" value="TreeGrafter"/>
</dbReference>
<proteinExistence type="predicted"/>
<dbReference type="SUPFAM" id="SSF53850">
    <property type="entry name" value="Periplasmic binding protein-like II"/>
    <property type="match status" value="1"/>
</dbReference>
<dbReference type="PIRSF" id="PIRSF002825">
    <property type="entry name" value="CfbpA"/>
    <property type="match status" value="1"/>
</dbReference>
<comment type="caution">
    <text evidence="2">The sequence shown here is derived from an EMBL/GenBank/DDBJ whole genome shotgun (WGS) entry which is preliminary data.</text>
</comment>
<keyword evidence="1" id="KW-0732">Signal</keyword>
<dbReference type="PROSITE" id="PS51318">
    <property type="entry name" value="TAT"/>
    <property type="match status" value="1"/>
</dbReference>
<dbReference type="GO" id="GO:0015888">
    <property type="term" value="P:thiamine transport"/>
    <property type="evidence" value="ECO:0007669"/>
    <property type="project" value="TreeGrafter"/>
</dbReference>
<evidence type="ECO:0000313" key="2">
    <source>
        <dbReference type="EMBL" id="EGF23861.1"/>
    </source>
</evidence>
<name>F1T5D0_9ACTN</name>
<organism evidence="2 3">
    <name type="scientific">Fannyhessea vaginae DSM 15829</name>
    <dbReference type="NCBI Taxonomy" id="525256"/>
    <lineage>
        <taxon>Bacteria</taxon>
        <taxon>Bacillati</taxon>
        <taxon>Actinomycetota</taxon>
        <taxon>Coriobacteriia</taxon>
        <taxon>Coriobacteriales</taxon>
        <taxon>Atopobiaceae</taxon>
        <taxon>Fannyhessea</taxon>
    </lineage>
</organism>
<sequence>MSQNVCDENVLVNRIEDDMNTLSRRSFLASSAALSLSALLGGCSSGAGSNGGASSSDLERIATQDVIDAAKKDKELIVYGSCDEPYLAVVCEKFKELFGIDAQFQRMSTGEVQAKIEEENGHPSGDIWFGGTTDPYNIAAAKGLLEPYKARNDSHLMASRYKDAQDMWHGIYKGSLGFFYNSDEVKRLNLDVPKDWPDLLDPKYKGLIWSSNYYTAGTAKLICNTAIQKYGHDKGIQYLVDLDKNIAVYTKSGAGPAKNVGTGECILGIGFLSQAIEQIVSNGYTNISLITPSSGSGYEIGATAIMKGCKHPDAAKLWVEFALSPQCVNLAQTVGSNQFLVIDDGQQPQAPLDLGLDPSFDDLMEYDFEDAKQNTEKYVQEVMAALHGGDDRFKK</sequence>
<dbReference type="InterPro" id="IPR026045">
    <property type="entry name" value="Ferric-bd"/>
</dbReference>
<dbReference type="PANTHER" id="PTHR30006">
    <property type="entry name" value="THIAMINE-BINDING PERIPLASMIC PROTEIN-RELATED"/>
    <property type="match status" value="1"/>
</dbReference>
<dbReference type="eggNOG" id="COG1840">
    <property type="taxonomic scope" value="Bacteria"/>
</dbReference>
<dbReference type="AlphaFoldDB" id="F1T5D0"/>
<dbReference type="Proteomes" id="UP000005947">
    <property type="component" value="Unassembled WGS sequence"/>
</dbReference>
<accession>F1T5D0</accession>
<dbReference type="EMBL" id="ACGK02000001">
    <property type="protein sequence ID" value="EGF23861.1"/>
    <property type="molecule type" value="Genomic_DNA"/>
</dbReference>
<evidence type="ECO:0000256" key="1">
    <source>
        <dbReference type="ARBA" id="ARBA00022729"/>
    </source>
</evidence>